<dbReference type="AlphaFoldDB" id="A0A7J0E9U2"/>
<comment type="similarity">
    <text evidence="2">Belongs to the IQD family.</text>
</comment>
<gene>
    <name evidence="5" type="ORF">Acr_03g0000120</name>
</gene>
<dbReference type="EMBL" id="BJWL01000003">
    <property type="protein sequence ID" value="GFY83238.1"/>
    <property type="molecule type" value="Genomic_DNA"/>
</dbReference>
<evidence type="ECO:0000256" key="1">
    <source>
        <dbReference type="ARBA" id="ARBA00022860"/>
    </source>
</evidence>
<sequence length="388" mass="42638">MGKASRWFRKLLGAKKPPPSTAEQNHNLDFLISFDGNDRKRISGSRAEASSSLEAIDANKHAIAVAAATAAVAEAALSAAQAAAEVVRMTISSGRRTPSTAYVGDMRERRRELAAVKIQAAFRAYLTCSGACKPCPESAPEPVLIGHTIPRILAAATPTPAATLRARSKSKVKDTFGLHRTPSSSNWLDRWMEGCSWNTHRDTSIKTRHADDERIDKILEVDTWKPRLNTGKNDRISSTPPSNYNDHSLITFNPLSRHLTKLQKQNPSVSSGEVSSLQSLNFPTEADQAPAWTSENSPLECSASSRPKSTGRRHHLSPARSECFSDFPVYPNYMANTKSSLARVRSQSVPRQRMQLEKLGLTKGFVRGVWDADTLSERGSTKCYDGRH</sequence>
<feature type="domain" description="DUF4005" evidence="4">
    <location>
        <begin position="305"/>
        <end position="355"/>
    </location>
</feature>
<dbReference type="OrthoDB" id="1686972at2759"/>
<feature type="compositionally biased region" description="Polar residues" evidence="3">
    <location>
        <begin position="236"/>
        <end position="249"/>
    </location>
</feature>
<feature type="compositionally biased region" description="Polar residues" evidence="3">
    <location>
        <begin position="291"/>
        <end position="308"/>
    </location>
</feature>
<reference evidence="5 6" key="1">
    <citation type="submission" date="2019-07" db="EMBL/GenBank/DDBJ databases">
        <title>De Novo Assembly of kiwifruit Actinidia rufa.</title>
        <authorList>
            <person name="Sugita-Konishi S."/>
            <person name="Sato K."/>
            <person name="Mori E."/>
            <person name="Abe Y."/>
            <person name="Kisaki G."/>
            <person name="Hamano K."/>
            <person name="Suezawa K."/>
            <person name="Otani M."/>
            <person name="Fukuda T."/>
            <person name="Manabe T."/>
            <person name="Gomi K."/>
            <person name="Tabuchi M."/>
            <person name="Akimitsu K."/>
            <person name="Kataoka I."/>
        </authorList>
    </citation>
    <scope>NUCLEOTIDE SEQUENCE [LARGE SCALE GENOMIC DNA]</scope>
    <source>
        <strain evidence="6">cv. Fuchu</strain>
    </source>
</reference>
<dbReference type="Pfam" id="PF13178">
    <property type="entry name" value="DUF4005"/>
    <property type="match status" value="1"/>
</dbReference>
<evidence type="ECO:0000313" key="6">
    <source>
        <dbReference type="Proteomes" id="UP000585474"/>
    </source>
</evidence>
<name>A0A7J0E9U2_9ERIC</name>
<dbReference type="PANTHER" id="PTHR32295:SF174">
    <property type="entry name" value="PROTEIN IQ-DOMAIN 24"/>
    <property type="match status" value="1"/>
</dbReference>
<proteinExistence type="inferred from homology"/>
<feature type="region of interest" description="Disordered" evidence="3">
    <location>
        <begin position="287"/>
        <end position="318"/>
    </location>
</feature>
<dbReference type="CDD" id="cd23767">
    <property type="entry name" value="IQCD"/>
    <property type="match status" value="1"/>
</dbReference>
<protein>
    <recommendedName>
        <fullName evidence="4">DUF4005 domain-containing protein</fullName>
    </recommendedName>
</protein>
<keyword evidence="1" id="KW-0112">Calmodulin-binding</keyword>
<evidence type="ECO:0000256" key="3">
    <source>
        <dbReference type="SAM" id="MobiDB-lite"/>
    </source>
</evidence>
<comment type="caution">
    <text evidence="5">The sequence shown here is derived from an EMBL/GenBank/DDBJ whole genome shotgun (WGS) entry which is preliminary data.</text>
</comment>
<accession>A0A7J0E9U2</accession>
<evidence type="ECO:0000259" key="4">
    <source>
        <dbReference type="Pfam" id="PF13178"/>
    </source>
</evidence>
<dbReference type="InterPro" id="IPR025064">
    <property type="entry name" value="DUF4005"/>
</dbReference>
<dbReference type="PANTHER" id="PTHR32295">
    <property type="entry name" value="IQ-DOMAIN 5-RELATED"/>
    <property type="match status" value="1"/>
</dbReference>
<keyword evidence="6" id="KW-1185">Reference proteome</keyword>
<evidence type="ECO:0000256" key="2">
    <source>
        <dbReference type="ARBA" id="ARBA00024341"/>
    </source>
</evidence>
<dbReference type="GO" id="GO:0005516">
    <property type="term" value="F:calmodulin binding"/>
    <property type="evidence" value="ECO:0007669"/>
    <property type="project" value="UniProtKB-KW"/>
</dbReference>
<dbReference type="Proteomes" id="UP000585474">
    <property type="component" value="Unassembled WGS sequence"/>
</dbReference>
<organism evidence="5 6">
    <name type="scientific">Actinidia rufa</name>
    <dbReference type="NCBI Taxonomy" id="165716"/>
    <lineage>
        <taxon>Eukaryota</taxon>
        <taxon>Viridiplantae</taxon>
        <taxon>Streptophyta</taxon>
        <taxon>Embryophyta</taxon>
        <taxon>Tracheophyta</taxon>
        <taxon>Spermatophyta</taxon>
        <taxon>Magnoliopsida</taxon>
        <taxon>eudicotyledons</taxon>
        <taxon>Gunneridae</taxon>
        <taxon>Pentapetalae</taxon>
        <taxon>asterids</taxon>
        <taxon>Ericales</taxon>
        <taxon>Actinidiaceae</taxon>
        <taxon>Actinidia</taxon>
    </lineage>
</organism>
<evidence type="ECO:0000313" key="5">
    <source>
        <dbReference type="EMBL" id="GFY83238.1"/>
    </source>
</evidence>
<feature type="region of interest" description="Disordered" evidence="3">
    <location>
        <begin position="228"/>
        <end position="249"/>
    </location>
</feature>